<dbReference type="SUPFAM" id="SSF54523">
    <property type="entry name" value="Pili subunits"/>
    <property type="match status" value="1"/>
</dbReference>
<evidence type="ECO:0000256" key="7">
    <source>
        <dbReference type="ARBA" id="ARBA00022692"/>
    </source>
</evidence>
<keyword evidence="9 10" id="KW-0472">Membrane</keyword>
<evidence type="ECO:0000256" key="3">
    <source>
        <dbReference type="ARBA" id="ARBA00020042"/>
    </source>
</evidence>
<feature type="transmembrane region" description="Helical" evidence="10">
    <location>
        <begin position="15"/>
        <end position="37"/>
    </location>
</feature>
<dbReference type="NCBIfam" id="TIGR02532">
    <property type="entry name" value="IV_pilin_GFxxxE"/>
    <property type="match status" value="1"/>
</dbReference>
<proteinExistence type="inferred from homology"/>
<keyword evidence="6" id="KW-0997">Cell inner membrane</keyword>
<keyword evidence="8 10" id="KW-1133">Transmembrane helix</keyword>
<evidence type="ECO:0000256" key="6">
    <source>
        <dbReference type="ARBA" id="ARBA00022519"/>
    </source>
</evidence>
<sequence length="143" mass="15171">MSNPQRNVRTLSRTAGFSLIEMLAVIVLIGIVAGIVVQQVGKNVDKGKYGSGKAQVQALAGKVEGYALDNGAPPARLEDLVTKPGNAPNWQGPYAKESDLKDPFGHTFQYKAPGEHGDFDIIFLGKDGQAGGDGVNADYGNWQ</sequence>
<dbReference type="InterPro" id="IPR045584">
    <property type="entry name" value="Pilin-like"/>
</dbReference>
<accession>A0ABN1IIX9</accession>
<organism evidence="12 13">
    <name type="scientific">Dokdonella soli</name>
    <dbReference type="NCBI Taxonomy" id="529810"/>
    <lineage>
        <taxon>Bacteria</taxon>
        <taxon>Pseudomonadati</taxon>
        <taxon>Pseudomonadota</taxon>
        <taxon>Gammaproteobacteria</taxon>
        <taxon>Lysobacterales</taxon>
        <taxon>Rhodanobacteraceae</taxon>
        <taxon>Dokdonella</taxon>
    </lineage>
</organism>
<evidence type="ECO:0000256" key="1">
    <source>
        <dbReference type="ARBA" id="ARBA00004377"/>
    </source>
</evidence>
<dbReference type="Pfam" id="PF07963">
    <property type="entry name" value="N_methyl"/>
    <property type="match status" value="1"/>
</dbReference>
<evidence type="ECO:0000256" key="2">
    <source>
        <dbReference type="ARBA" id="ARBA00009984"/>
    </source>
</evidence>
<evidence type="ECO:0000259" key="11">
    <source>
        <dbReference type="Pfam" id="PF08334"/>
    </source>
</evidence>
<comment type="caution">
    <text evidence="12">The sequence shown here is derived from an EMBL/GenBank/DDBJ whole genome shotgun (WGS) entry which is preliminary data.</text>
</comment>
<dbReference type="Proteomes" id="UP001501523">
    <property type="component" value="Unassembled WGS sequence"/>
</dbReference>
<name>A0ABN1IIX9_9GAMM</name>
<comment type="subcellular location">
    <subcellularLocation>
        <location evidence="1">Cell inner membrane</location>
        <topology evidence="1">Single-pass membrane protein</topology>
    </subcellularLocation>
</comment>
<protein>
    <recommendedName>
        <fullName evidence="3">Type II secretion system core protein G</fullName>
    </recommendedName>
</protein>
<dbReference type="PRINTS" id="PR00813">
    <property type="entry name" value="BCTERIALGSPG"/>
</dbReference>
<keyword evidence="13" id="KW-1185">Reference proteome</keyword>
<dbReference type="Pfam" id="PF08334">
    <property type="entry name" value="T2SSG"/>
    <property type="match status" value="1"/>
</dbReference>
<reference evidence="12 13" key="1">
    <citation type="journal article" date="2019" name="Int. J. Syst. Evol. Microbiol.">
        <title>The Global Catalogue of Microorganisms (GCM) 10K type strain sequencing project: providing services to taxonomists for standard genome sequencing and annotation.</title>
        <authorList>
            <consortium name="The Broad Institute Genomics Platform"/>
            <consortium name="The Broad Institute Genome Sequencing Center for Infectious Disease"/>
            <person name="Wu L."/>
            <person name="Ma J."/>
        </authorList>
    </citation>
    <scope>NUCLEOTIDE SEQUENCE [LARGE SCALE GENOMIC DNA]</scope>
    <source>
        <strain evidence="12 13">JCM 15421</strain>
    </source>
</reference>
<keyword evidence="4" id="KW-1003">Cell membrane</keyword>
<dbReference type="NCBIfam" id="TIGR01710">
    <property type="entry name" value="typeII_sec_gspG"/>
    <property type="match status" value="1"/>
</dbReference>
<gene>
    <name evidence="12" type="primary">gspG</name>
    <name evidence="12" type="ORF">GCM10009105_18740</name>
</gene>
<comment type="similarity">
    <text evidence="2">Belongs to the GSP G family.</text>
</comment>
<dbReference type="InterPro" id="IPR000983">
    <property type="entry name" value="Bac_GSPG_pilin"/>
</dbReference>
<dbReference type="InterPro" id="IPR010054">
    <property type="entry name" value="Type2_sec_GspG"/>
</dbReference>
<evidence type="ECO:0000256" key="10">
    <source>
        <dbReference type="SAM" id="Phobius"/>
    </source>
</evidence>
<evidence type="ECO:0000256" key="4">
    <source>
        <dbReference type="ARBA" id="ARBA00022475"/>
    </source>
</evidence>
<keyword evidence="5" id="KW-0488">Methylation</keyword>
<dbReference type="InterPro" id="IPR013545">
    <property type="entry name" value="T2SS_protein-GspG_C"/>
</dbReference>
<dbReference type="EMBL" id="BAAAEU010000007">
    <property type="protein sequence ID" value="GAA0714318.1"/>
    <property type="molecule type" value="Genomic_DNA"/>
</dbReference>
<dbReference type="PROSITE" id="PS00409">
    <property type="entry name" value="PROKAR_NTER_METHYL"/>
    <property type="match status" value="1"/>
</dbReference>
<dbReference type="Gene3D" id="3.30.700.10">
    <property type="entry name" value="Glycoprotein, Type 4 Pilin"/>
    <property type="match status" value="1"/>
</dbReference>
<dbReference type="InterPro" id="IPR012902">
    <property type="entry name" value="N_methyl_site"/>
</dbReference>
<evidence type="ECO:0000256" key="9">
    <source>
        <dbReference type="ARBA" id="ARBA00023136"/>
    </source>
</evidence>
<evidence type="ECO:0000313" key="13">
    <source>
        <dbReference type="Proteomes" id="UP001501523"/>
    </source>
</evidence>
<dbReference type="RefSeq" id="WP_343789997.1">
    <property type="nucleotide sequence ID" value="NZ_BAAAEU010000007.1"/>
</dbReference>
<feature type="domain" description="Type II secretion system protein GspG C-terminal" evidence="11">
    <location>
        <begin position="40"/>
        <end position="142"/>
    </location>
</feature>
<evidence type="ECO:0000313" key="12">
    <source>
        <dbReference type="EMBL" id="GAA0714318.1"/>
    </source>
</evidence>
<evidence type="ECO:0000256" key="8">
    <source>
        <dbReference type="ARBA" id="ARBA00022989"/>
    </source>
</evidence>
<keyword evidence="7 10" id="KW-0812">Transmembrane</keyword>
<evidence type="ECO:0000256" key="5">
    <source>
        <dbReference type="ARBA" id="ARBA00022481"/>
    </source>
</evidence>